<dbReference type="SUPFAM" id="SSF53474">
    <property type="entry name" value="alpha/beta-Hydrolases"/>
    <property type="match status" value="1"/>
</dbReference>
<name>A0A246K5Y1_9SPHN</name>
<evidence type="ECO:0000313" key="3">
    <source>
        <dbReference type="Proteomes" id="UP000197097"/>
    </source>
</evidence>
<accession>A0A246K5Y1</accession>
<comment type="caution">
    <text evidence="2">The sequence shown here is derived from an EMBL/GenBank/DDBJ whole genome shotgun (WGS) entry which is preliminary data.</text>
</comment>
<dbReference type="InterPro" id="IPR029058">
    <property type="entry name" value="AB_hydrolase_fold"/>
</dbReference>
<dbReference type="Proteomes" id="UP000197097">
    <property type="component" value="Unassembled WGS sequence"/>
</dbReference>
<dbReference type="PANTHER" id="PTHR34853">
    <property type="match status" value="1"/>
</dbReference>
<dbReference type="EMBL" id="NISJ01000001">
    <property type="protein sequence ID" value="OWR01431.1"/>
    <property type="molecule type" value="Genomic_DNA"/>
</dbReference>
<gene>
    <name evidence="2" type="ORF">CDQ91_03285</name>
</gene>
<dbReference type="InterPro" id="IPR005152">
    <property type="entry name" value="Lipase_secreted"/>
</dbReference>
<protein>
    <recommendedName>
        <fullName evidence="4">Lipase</fullName>
    </recommendedName>
</protein>
<dbReference type="Gene3D" id="3.40.50.1820">
    <property type="entry name" value="alpha/beta hydrolase"/>
    <property type="match status" value="2"/>
</dbReference>
<sequence>MIGWRIGRKSMRHLIATLSVSLSVLASPVGAQQAGALISAEPMRDTPAGMQAWQVRYWTTNQDGVRQEVTGAVVAPREAVPTRPRRVIAWAHGTSGVVEKCGLSTHPLFFQATPGLEQAIREGYVVVAPDYPGLGTSMPHPYLVGGDTANSVLDAVRAARAIPGAAAGGQFAVWGESQGGHAALWTAISARSYAPDLTLVGTAAAAPPTDLAENMRRASEPNIRAMMMAFTLYSWSERFGYSLGGVVNRANQGVVKRLAQNNCITIGSTPKLGTILGIVSVRGALRNKDMGRIEPWAATMRANSVDPASVPGPLLIAQSIEDPLVASAVTRSFAKKMCKRRSAVRWIELPGGDHAHTARDSAVETLAWISARFEGQTPPDDCRTIG</sequence>
<feature type="signal peptide" evidence="1">
    <location>
        <begin position="1"/>
        <end position="26"/>
    </location>
</feature>
<keyword evidence="1" id="KW-0732">Signal</keyword>
<dbReference type="PIRSF" id="PIRSF029171">
    <property type="entry name" value="Esterase_LipA"/>
    <property type="match status" value="1"/>
</dbReference>
<evidence type="ECO:0008006" key="4">
    <source>
        <dbReference type="Google" id="ProtNLM"/>
    </source>
</evidence>
<dbReference type="GO" id="GO:0004806">
    <property type="term" value="F:triacylglycerol lipase activity"/>
    <property type="evidence" value="ECO:0007669"/>
    <property type="project" value="InterPro"/>
</dbReference>
<proteinExistence type="predicted"/>
<dbReference type="PANTHER" id="PTHR34853:SF1">
    <property type="entry name" value="LIPASE 5"/>
    <property type="match status" value="1"/>
</dbReference>
<feature type="chain" id="PRO_5013394996" description="Lipase" evidence="1">
    <location>
        <begin position="27"/>
        <end position="386"/>
    </location>
</feature>
<organism evidence="2 3">
    <name type="scientific">Sphingopyxis witflariensis</name>
    <dbReference type="NCBI Taxonomy" id="173675"/>
    <lineage>
        <taxon>Bacteria</taxon>
        <taxon>Pseudomonadati</taxon>
        <taxon>Pseudomonadota</taxon>
        <taxon>Alphaproteobacteria</taxon>
        <taxon>Sphingomonadales</taxon>
        <taxon>Sphingomonadaceae</taxon>
        <taxon>Sphingopyxis</taxon>
    </lineage>
</organism>
<dbReference type="AlphaFoldDB" id="A0A246K5Y1"/>
<reference evidence="2 3" key="1">
    <citation type="journal article" date="2002" name="Int. J. Syst. Evol. Microbiol.">
        <title>Sphingopyxis witflariensis sp. nov., isolated from activated sludge.</title>
        <authorList>
            <person name="Kampfer P."/>
            <person name="Witzenberger R."/>
            <person name="Denner E.B."/>
            <person name="Busse H.J."/>
            <person name="Neef A."/>
        </authorList>
    </citation>
    <scope>NUCLEOTIDE SEQUENCE [LARGE SCALE GENOMIC DNA]</scope>
    <source>
        <strain evidence="2 3">DSM 14551</strain>
    </source>
</reference>
<evidence type="ECO:0000313" key="2">
    <source>
        <dbReference type="EMBL" id="OWR01431.1"/>
    </source>
</evidence>
<keyword evidence="3" id="KW-1185">Reference proteome</keyword>
<dbReference type="Pfam" id="PF03583">
    <property type="entry name" value="LIP"/>
    <property type="match status" value="1"/>
</dbReference>
<dbReference type="GO" id="GO:0016042">
    <property type="term" value="P:lipid catabolic process"/>
    <property type="evidence" value="ECO:0007669"/>
    <property type="project" value="InterPro"/>
</dbReference>
<evidence type="ECO:0000256" key="1">
    <source>
        <dbReference type="SAM" id="SignalP"/>
    </source>
</evidence>